<keyword evidence="4" id="KW-0472">Membrane</keyword>
<dbReference type="Pfam" id="PF06803">
    <property type="entry name" value="DUF1232"/>
    <property type="match status" value="1"/>
</dbReference>
<comment type="subcellular location">
    <subcellularLocation>
        <location evidence="1">Endomembrane system</location>
        <topology evidence="1">Multi-pass membrane protein</topology>
    </subcellularLocation>
</comment>
<gene>
    <name evidence="6" type="ORF">HQN85_10255</name>
</gene>
<dbReference type="InterPro" id="IPR010652">
    <property type="entry name" value="DUF1232"/>
</dbReference>
<evidence type="ECO:0000256" key="4">
    <source>
        <dbReference type="ARBA" id="ARBA00023136"/>
    </source>
</evidence>
<keyword evidence="3" id="KW-1133">Transmembrane helix</keyword>
<evidence type="ECO:0000256" key="2">
    <source>
        <dbReference type="ARBA" id="ARBA00022692"/>
    </source>
</evidence>
<evidence type="ECO:0000256" key="1">
    <source>
        <dbReference type="ARBA" id="ARBA00004127"/>
    </source>
</evidence>
<evidence type="ECO:0000256" key="3">
    <source>
        <dbReference type="ARBA" id="ARBA00022989"/>
    </source>
</evidence>
<reference evidence="6 7" key="1">
    <citation type="submission" date="2020-05" db="EMBL/GenBank/DDBJ databases">
        <title>Description of Pedobacter foliorum sp. nov.</title>
        <authorList>
            <person name="Qi S."/>
            <person name="Carlier A."/>
            <person name="Cnockaert M."/>
            <person name="Vandamme P."/>
        </authorList>
    </citation>
    <scope>NUCLEOTIDE SEQUENCE [LARGE SCALE GENOMIC DNA]</scope>
    <source>
        <strain evidence="6 7">LMG 31300</strain>
    </source>
</reference>
<evidence type="ECO:0000259" key="5">
    <source>
        <dbReference type="Pfam" id="PF06803"/>
    </source>
</evidence>
<proteinExistence type="predicted"/>
<evidence type="ECO:0000313" key="6">
    <source>
        <dbReference type="EMBL" id="NQX32111.1"/>
    </source>
</evidence>
<comment type="caution">
    <text evidence="6">The sequence shown here is derived from an EMBL/GenBank/DDBJ whole genome shotgun (WGS) entry which is preliminary data.</text>
</comment>
<dbReference type="Proteomes" id="UP000762110">
    <property type="component" value="Unassembled WGS sequence"/>
</dbReference>
<accession>A0ABX2DGM9</accession>
<evidence type="ECO:0000313" key="7">
    <source>
        <dbReference type="Proteomes" id="UP000762110"/>
    </source>
</evidence>
<sequence>MDLNKLTSRFNILKKSAKQILLDKNSTLKKVQEGLKKANKHKGTLTNIWDQLVLLFEVAKAYANGSYTTIPKRSIIAIVACLLYFISPLDLIPDFITGLGFVDDALILSFVYKQVAKDLEKYLSWKAAQRKIINI</sequence>
<name>A0ABX2DGM9_9SPHI</name>
<protein>
    <submittedName>
        <fullName evidence="6">DUF1232 domain-containing protein</fullName>
    </submittedName>
</protein>
<keyword evidence="2" id="KW-0812">Transmembrane</keyword>
<dbReference type="EMBL" id="JABMKV010000002">
    <property type="protein sequence ID" value="NQX32111.1"/>
    <property type="molecule type" value="Genomic_DNA"/>
</dbReference>
<keyword evidence="7" id="KW-1185">Reference proteome</keyword>
<organism evidence="6 7">
    <name type="scientific">Pedobacter boryungensis</name>
    <dbReference type="NCBI Taxonomy" id="869962"/>
    <lineage>
        <taxon>Bacteria</taxon>
        <taxon>Pseudomonadati</taxon>
        <taxon>Bacteroidota</taxon>
        <taxon>Sphingobacteriia</taxon>
        <taxon>Sphingobacteriales</taxon>
        <taxon>Sphingobacteriaceae</taxon>
        <taxon>Pedobacter</taxon>
    </lineage>
</organism>
<feature type="domain" description="DUF1232" evidence="5">
    <location>
        <begin position="75"/>
        <end position="110"/>
    </location>
</feature>
<dbReference type="RefSeq" id="WP_173271833.1">
    <property type="nucleotide sequence ID" value="NZ_JABMKV010000002.1"/>
</dbReference>